<keyword evidence="2" id="KW-1185">Reference proteome</keyword>
<dbReference type="AlphaFoldDB" id="A0A4V3FJT8"/>
<sequence>MNIIHLPAGDGDGPSAQDLASIEREWPLIEAELALLDAEIAYITAGPAASALDRRRVRRAQRRVLTVGRELTADQAVADGAA</sequence>
<accession>A0A4V3FJT8</accession>
<dbReference type="InterPro" id="IPR046251">
    <property type="entry name" value="DUF6284"/>
</dbReference>
<gene>
    <name evidence="1" type="ORF">EV138_1127</name>
</gene>
<dbReference type="Proteomes" id="UP000295151">
    <property type="component" value="Unassembled WGS sequence"/>
</dbReference>
<organism evidence="1 2">
    <name type="scientific">Kribbella voronezhensis</name>
    <dbReference type="NCBI Taxonomy" id="2512212"/>
    <lineage>
        <taxon>Bacteria</taxon>
        <taxon>Bacillati</taxon>
        <taxon>Actinomycetota</taxon>
        <taxon>Actinomycetes</taxon>
        <taxon>Propionibacteriales</taxon>
        <taxon>Kribbellaceae</taxon>
        <taxon>Kribbella</taxon>
    </lineage>
</organism>
<reference evidence="1 2" key="1">
    <citation type="submission" date="2019-03" db="EMBL/GenBank/DDBJ databases">
        <title>Genomic Encyclopedia of Type Strains, Phase III (KMG-III): the genomes of soil and plant-associated and newly described type strains.</title>
        <authorList>
            <person name="Whitman W."/>
        </authorList>
    </citation>
    <scope>NUCLEOTIDE SEQUENCE [LARGE SCALE GENOMIC DNA]</scope>
    <source>
        <strain evidence="1 2">VKM Ac-2575</strain>
    </source>
</reference>
<evidence type="ECO:0000313" key="2">
    <source>
        <dbReference type="Proteomes" id="UP000295151"/>
    </source>
</evidence>
<protein>
    <submittedName>
        <fullName evidence="1">Uncharacterized protein</fullName>
    </submittedName>
</protein>
<dbReference type="RefSeq" id="WP_133977354.1">
    <property type="nucleotide sequence ID" value="NZ_SOCE01000001.1"/>
</dbReference>
<name>A0A4V3FJT8_9ACTN</name>
<dbReference type="Pfam" id="PF19801">
    <property type="entry name" value="DUF6284"/>
    <property type="match status" value="1"/>
</dbReference>
<comment type="caution">
    <text evidence="1">The sequence shown here is derived from an EMBL/GenBank/DDBJ whole genome shotgun (WGS) entry which is preliminary data.</text>
</comment>
<evidence type="ECO:0000313" key="1">
    <source>
        <dbReference type="EMBL" id="TDU87603.1"/>
    </source>
</evidence>
<dbReference type="EMBL" id="SOCE01000001">
    <property type="protein sequence ID" value="TDU87603.1"/>
    <property type="molecule type" value="Genomic_DNA"/>
</dbReference>
<proteinExistence type="predicted"/>